<dbReference type="InterPro" id="IPR007889">
    <property type="entry name" value="HTH_Psq"/>
</dbReference>
<dbReference type="PANTHER" id="PTHR19303:SF73">
    <property type="entry name" value="PROTEIN PDC2"/>
    <property type="match status" value="1"/>
</dbReference>
<evidence type="ECO:0000313" key="7">
    <source>
        <dbReference type="Proteomes" id="UP000095300"/>
    </source>
</evidence>
<dbReference type="AlphaFoldDB" id="A0A1I8NLW6"/>
<sequence length="562" mass="64415">MTTNQSDLQTKKTIKAISFQEKLAILKQLEAGVSRKEIGEQFKCSQSTLARVLVNKQILLELAEEGKNLNRKRVAMVTYKEIDEALSKWAQEMKRNNYTITAAAVKEKAEELARNMGQDFKPSAGWLYKWKERENVQFCKKYKTDDPDPFINSVANEDILKGLLLERKESSNGMQIPTAETKRLKMSEDEEYRESFAQQQNQPSFLDFVESTLSKNQQTPQQAHASPHLEQMKQPTPKSPPISSNTSPSTSGRKVPYSYDPVYVLTSTGRYRKEKTFLTLLQKLEILQRMKNGERRQDLIIEYRLSQSAMSQIVADEKKILKFAAIGQNLQMKRVRGGIFKEGEVELNSWVLKQMEEGATLTRSQIKTKAKEIADRMQIDFKASTGWLEKWKVRMNMDFNENQVLHRKIPFYASNTDEETHISNEVHVPEAIYGRAGGDDDDDIHIDHEVNMKRELVEADDYSFSQHNGHIDIKPFMMGQEQFVDLTDSESEHEDIKPNLRSPSPLHPMTLKTTVPEAPVATETLHQKILNWLSRHNIGPTASIELLTLLHPTITEASKTTN</sequence>
<comment type="subcellular location">
    <subcellularLocation>
        <location evidence="1">Nucleus</location>
    </subcellularLocation>
</comment>
<feature type="domain" description="HTH CENPB-type" evidence="5">
    <location>
        <begin position="331"/>
        <end position="401"/>
    </location>
</feature>
<dbReference type="Pfam" id="PF03221">
    <property type="entry name" value="HTH_Tnp_Tc5"/>
    <property type="match status" value="2"/>
</dbReference>
<dbReference type="Proteomes" id="UP000095300">
    <property type="component" value="Unassembled WGS sequence"/>
</dbReference>
<dbReference type="OrthoDB" id="9909311at2759"/>
<dbReference type="GO" id="GO:0005634">
    <property type="term" value="C:nucleus"/>
    <property type="evidence" value="ECO:0007669"/>
    <property type="project" value="UniProtKB-SubCell"/>
</dbReference>
<dbReference type="KEGG" id="scac:106087560"/>
<dbReference type="EnsemblMetazoa" id="SCAU000159-RA">
    <property type="protein sequence ID" value="SCAU000159-PA"/>
    <property type="gene ID" value="SCAU000159"/>
</dbReference>
<feature type="region of interest" description="Disordered" evidence="4">
    <location>
        <begin position="212"/>
        <end position="254"/>
    </location>
</feature>
<evidence type="ECO:0000256" key="2">
    <source>
        <dbReference type="ARBA" id="ARBA00023125"/>
    </source>
</evidence>
<dbReference type="PROSITE" id="PS51253">
    <property type="entry name" value="HTH_CENPB"/>
    <property type="match status" value="2"/>
</dbReference>
<evidence type="ECO:0000256" key="4">
    <source>
        <dbReference type="SAM" id="MobiDB-lite"/>
    </source>
</evidence>
<dbReference type="SMART" id="SM00674">
    <property type="entry name" value="CENPB"/>
    <property type="match status" value="2"/>
</dbReference>
<protein>
    <recommendedName>
        <fullName evidence="5">HTH CENPB-type domain-containing protein</fullName>
    </recommendedName>
</protein>
<proteinExistence type="predicted"/>
<dbReference type="Gene3D" id="1.10.10.60">
    <property type="entry name" value="Homeodomain-like"/>
    <property type="match status" value="3"/>
</dbReference>
<keyword evidence="2" id="KW-0238">DNA-binding</keyword>
<dbReference type="VEuPathDB" id="VectorBase:SCAU000159"/>
<dbReference type="Pfam" id="PF04218">
    <property type="entry name" value="CENP-B_N"/>
    <property type="match status" value="2"/>
</dbReference>
<feature type="region of interest" description="Disordered" evidence="4">
    <location>
        <begin position="171"/>
        <end position="198"/>
    </location>
</feature>
<dbReference type="STRING" id="35570.A0A1I8NLW6"/>
<organism evidence="6 7">
    <name type="scientific">Stomoxys calcitrans</name>
    <name type="common">Stable fly</name>
    <name type="synonym">Conops calcitrans</name>
    <dbReference type="NCBI Taxonomy" id="35570"/>
    <lineage>
        <taxon>Eukaryota</taxon>
        <taxon>Metazoa</taxon>
        <taxon>Ecdysozoa</taxon>
        <taxon>Arthropoda</taxon>
        <taxon>Hexapoda</taxon>
        <taxon>Insecta</taxon>
        <taxon>Pterygota</taxon>
        <taxon>Neoptera</taxon>
        <taxon>Endopterygota</taxon>
        <taxon>Diptera</taxon>
        <taxon>Brachycera</taxon>
        <taxon>Muscomorpha</taxon>
        <taxon>Muscoidea</taxon>
        <taxon>Muscidae</taxon>
        <taxon>Stomoxys</taxon>
    </lineage>
</organism>
<gene>
    <name evidence="6" type="primary">106087560</name>
</gene>
<keyword evidence="3" id="KW-0539">Nucleus</keyword>
<evidence type="ECO:0000313" key="6">
    <source>
        <dbReference type="EnsemblMetazoa" id="SCAU000159-PA"/>
    </source>
</evidence>
<feature type="domain" description="HTH CENPB-type" evidence="5">
    <location>
        <begin position="70"/>
        <end position="140"/>
    </location>
</feature>
<evidence type="ECO:0000256" key="1">
    <source>
        <dbReference type="ARBA" id="ARBA00004123"/>
    </source>
</evidence>
<feature type="compositionally biased region" description="Low complexity" evidence="4">
    <location>
        <begin position="241"/>
        <end position="251"/>
    </location>
</feature>
<dbReference type="InterPro" id="IPR050863">
    <property type="entry name" value="CenT-Element_Derived"/>
</dbReference>
<dbReference type="PANTHER" id="PTHR19303">
    <property type="entry name" value="TRANSPOSON"/>
    <property type="match status" value="1"/>
</dbReference>
<accession>A0A1I8NLW6</accession>
<keyword evidence="7" id="KW-1185">Reference proteome</keyword>
<name>A0A1I8NLW6_STOCA</name>
<reference evidence="6" key="1">
    <citation type="submission" date="2020-05" db="UniProtKB">
        <authorList>
            <consortium name="EnsemblMetazoa"/>
        </authorList>
    </citation>
    <scope>IDENTIFICATION</scope>
    <source>
        <strain evidence="6">USDA</strain>
    </source>
</reference>
<dbReference type="SUPFAM" id="SSF46689">
    <property type="entry name" value="Homeodomain-like"/>
    <property type="match status" value="4"/>
</dbReference>
<dbReference type="GO" id="GO:0003677">
    <property type="term" value="F:DNA binding"/>
    <property type="evidence" value="ECO:0007669"/>
    <property type="project" value="UniProtKB-KW"/>
</dbReference>
<feature type="compositionally biased region" description="Polar residues" evidence="4">
    <location>
        <begin position="212"/>
        <end position="224"/>
    </location>
</feature>
<dbReference type="InterPro" id="IPR006600">
    <property type="entry name" value="HTH_CenpB_DNA-bd_dom"/>
</dbReference>
<evidence type="ECO:0000256" key="3">
    <source>
        <dbReference type="ARBA" id="ARBA00023242"/>
    </source>
</evidence>
<evidence type="ECO:0000259" key="5">
    <source>
        <dbReference type="PROSITE" id="PS51253"/>
    </source>
</evidence>
<dbReference type="InterPro" id="IPR009057">
    <property type="entry name" value="Homeodomain-like_sf"/>
</dbReference>